<evidence type="ECO:0000256" key="5">
    <source>
        <dbReference type="ARBA" id="ARBA00023529"/>
    </source>
</evidence>
<name>A0A7J6PM90_PEROL</name>
<evidence type="ECO:0000256" key="6">
    <source>
        <dbReference type="ARBA" id="ARBA00023619"/>
    </source>
</evidence>
<protein>
    <recommendedName>
        <fullName evidence="6">subtilisin</fullName>
        <ecNumber evidence="6">3.4.21.62</ecNumber>
    </recommendedName>
</protein>
<dbReference type="SUPFAM" id="SSF52743">
    <property type="entry name" value="Subtilisin-like"/>
    <property type="match status" value="1"/>
</dbReference>
<organism evidence="9 10">
    <name type="scientific">Perkinsus olseni</name>
    <name type="common">Perkinsus atlanticus</name>
    <dbReference type="NCBI Taxonomy" id="32597"/>
    <lineage>
        <taxon>Eukaryota</taxon>
        <taxon>Sar</taxon>
        <taxon>Alveolata</taxon>
        <taxon>Perkinsozoa</taxon>
        <taxon>Perkinsea</taxon>
        <taxon>Perkinsida</taxon>
        <taxon>Perkinsidae</taxon>
        <taxon>Perkinsus</taxon>
    </lineage>
</organism>
<accession>A0A7J6PM90</accession>
<comment type="caution">
    <text evidence="9">The sequence shown here is derived from an EMBL/GenBank/DDBJ whole genome shotgun (WGS) entry which is preliminary data.</text>
</comment>
<feature type="active site" description="Charge relay system" evidence="7">
    <location>
        <position position="170"/>
    </location>
</feature>
<dbReference type="PANTHER" id="PTHR43806:SF11">
    <property type="entry name" value="CEREVISIN-RELATED"/>
    <property type="match status" value="1"/>
</dbReference>
<dbReference type="PANTHER" id="PTHR43806">
    <property type="entry name" value="PEPTIDASE S8"/>
    <property type="match status" value="1"/>
</dbReference>
<dbReference type="PROSITE" id="PS51892">
    <property type="entry name" value="SUBTILASE"/>
    <property type="match status" value="1"/>
</dbReference>
<dbReference type="InterPro" id="IPR022398">
    <property type="entry name" value="Peptidase_S8_His-AS"/>
</dbReference>
<feature type="active site" description="Charge relay system" evidence="7">
    <location>
        <position position="371"/>
    </location>
</feature>
<evidence type="ECO:0000256" key="1">
    <source>
        <dbReference type="ARBA" id="ARBA00011073"/>
    </source>
</evidence>
<evidence type="ECO:0000256" key="4">
    <source>
        <dbReference type="ARBA" id="ARBA00022825"/>
    </source>
</evidence>
<evidence type="ECO:0000313" key="10">
    <source>
        <dbReference type="Proteomes" id="UP000541610"/>
    </source>
</evidence>
<dbReference type="AlphaFoldDB" id="A0A7J6PM90"/>
<keyword evidence="3 7" id="KW-0378">Hydrolase</keyword>
<dbReference type="InterPro" id="IPR050131">
    <property type="entry name" value="Peptidase_S8_subtilisin-like"/>
</dbReference>
<comment type="similarity">
    <text evidence="1 7">Belongs to the peptidase S8 family.</text>
</comment>
<evidence type="ECO:0000256" key="7">
    <source>
        <dbReference type="PROSITE-ProRule" id="PRU01240"/>
    </source>
</evidence>
<dbReference type="PROSITE" id="PS00137">
    <property type="entry name" value="SUBTILASE_HIS"/>
    <property type="match status" value="1"/>
</dbReference>
<dbReference type="PRINTS" id="PR00723">
    <property type="entry name" value="SUBTILISIN"/>
</dbReference>
<dbReference type="Pfam" id="PF00082">
    <property type="entry name" value="Peptidase_S8"/>
    <property type="match status" value="1"/>
</dbReference>
<dbReference type="EMBL" id="JABANP010000008">
    <property type="protein sequence ID" value="KAF4696710.1"/>
    <property type="molecule type" value="Genomic_DNA"/>
</dbReference>
<keyword evidence="4 7" id="KW-0720">Serine protease</keyword>
<feature type="domain" description="Peptidase S8/S53" evidence="8">
    <location>
        <begin position="162"/>
        <end position="384"/>
    </location>
</feature>
<evidence type="ECO:0000313" key="9">
    <source>
        <dbReference type="EMBL" id="KAF4696710.1"/>
    </source>
</evidence>
<sequence>MAFGEGTATNTLVMISHHGARLDIRRLPAMMASVGEASGSKLPFVTQDDREAEHCFLRDGMVFDLPVVKVQIIESKCSASYTQILNYLRKAEKMLDIRFDCEPDSKITLTTANHRVETSPPCIGGNTRLGTNDPISSCQRNLERIRIREAWELVRSAKRNSKKAILAIFDGGVDATHPDLVNQFWRDPIDGSIGYNSLHDNRDVTDHDGHGTLVAGVAGAETYNGIGIAGVADVQLMMLKWEHDGGGTSTSLLKALDFAVKMGAVASVHSYALPHHEIFRKAFADAAATGHVIVASAGNDGKNLDKTPQYPCSYAQRIPSMLCVAGSTSTKGPGTIASWSNVGTAVEIAAPGVNIHSTARNGLYFTGWGTSLSAPQVGAVAAMLGLLGLEGQEITDAIIKSRTAGLSNKFNVPDVGELDALNAVKIALGLPTGTSTTSTPSSKNAR</sequence>
<feature type="active site" description="Charge relay system" evidence="7">
    <location>
        <position position="210"/>
    </location>
</feature>
<dbReference type="Proteomes" id="UP000541610">
    <property type="component" value="Unassembled WGS sequence"/>
</dbReference>
<dbReference type="Gene3D" id="3.40.50.200">
    <property type="entry name" value="Peptidase S8/S53 domain"/>
    <property type="match status" value="1"/>
</dbReference>
<dbReference type="InterPro" id="IPR036852">
    <property type="entry name" value="Peptidase_S8/S53_dom_sf"/>
</dbReference>
<reference evidence="9 10" key="1">
    <citation type="submission" date="2020-04" db="EMBL/GenBank/DDBJ databases">
        <title>Perkinsus olseni comparative genomics.</title>
        <authorList>
            <person name="Bogema D.R."/>
        </authorList>
    </citation>
    <scope>NUCLEOTIDE SEQUENCE [LARGE SCALE GENOMIC DNA]</scope>
    <source>
        <strain evidence="9">00978-12</strain>
    </source>
</reference>
<keyword evidence="2 7" id="KW-0645">Protease</keyword>
<dbReference type="InterPro" id="IPR000209">
    <property type="entry name" value="Peptidase_S8/S53_dom"/>
</dbReference>
<dbReference type="InterPro" id="IPR015500">
    <property type="entry name" value="Peptidase_S8_subtilisin-rel"/>
</dbReference>
<dbReference type="EC" id="3.4.21.62" evidence="6"/>
<gene>
    <name evidence="9" type="ORF">FOZ60_015611</name>
</gene>
<evidence type="ECO:0000259" key="8">
    <source>
        <dbReference type="Pfam" id="PF00082"/>
    </source>
</evidence>
<evidence type="ECO:0000256" key="2">
    <source>
        <dbReference type="ARBA" id="ARBA00022670"/>
    </source>
</evidence>
<comment type="catalytic activity">
    <reaction evidence="5">
        <text>Hydrolysis of proteins with broad specificity for peptide bonds, and a preference for a large uncharged residue in P1. Hydrolyzes peptide amides.</text>
        <dbReference type="EC" id="3.4.21.62"/>
    </reaction>
</comment>
<evidence type="ECO:0000256" key="3">
    <source>
        <dbReference type="ARBA" id="ARBA00022801"/>
    </source>
</evidence>
<dbReference type="GO" id="GO:0006508">
    <property type="term" value="P:proteolysis"/>
    <property type="evidence" value="ECO:0007669"/>
    <property type="project" value="UniProtKB-KW"/>
</dbReference>
<dbReference type="OrthoDB" id="345367at2759"/>
<dbReference type="GO" id="GO:0004252">
    <property type="term" value="F:serine-type endopeptidase activity"/>
    <property type="evidence" value="ECO:0007669"/>
    <property type="project" value="UniProtKB-UniRule"/>
</dbReference>
<proteinExistence type="inferred from homology"/>